<proteinExistence type="predicted"/>
<evidence type="ECO:0000256" key="1">
    <source>
        <dbReference type="SAM" id="MobiDB-lite"/>
    </source>
</evidence>
<protein>
    <submittedName>
        <fullName evidence="2">Uncharacterized protein</fullName>
    </submittedName>
</protein>
<name>A0AAV7T815_PLEWA</name>
<accession>A0AAV7T815</accession>
<evidence type="ECO:0000313" key="2">
    <source>
        <dbReference type="EMBL" id="KAJ1172469.1"/>
    </source>
</evidence>
<dbReference type="EMBL" id="JANPWB010000007">
    <property type="protein sequence ID" value="KAJ1172469.1"/>
    <property type="molecule type" value="Genomic_DNA"/>
</dbReference>
<dbReference type="Proteomes" id="UP001066276">
    <property type="component" value="Chromosome 4_1"/>
</dbReference>
<sequence length="83" mass="9068">MRRGRRRQRTGGDTLWRLPRWAARGADTTDSEGNRSASTQRRGGDTAAGLQTPGGRSDPGRESPHPLLDAIDNMEAQKEVPEA</sequence>
<keyword evidence="3" id="KW-1185">Reference proteome</keyword>
<reference evidence="2" key="1">
    <citation type="journal article" date="2022" name="bioRxiv">
        <title>Sequencing and chromosome-scale assembly of the giantPleurodeles waltlgenome.</title>
        <authorList>
            <person name="Brown T."/>
            <person name="Elewa A."/>
            <person name="Iarovenko S."/>
            <person name="Subramanian E."/>
            <person name="Araus A.J."/>
            <person name="Petzold A."/>
            <person name="Susuki M."/>
            <person name="Suzuki K.-i.T."/>
            <person name="Hayashi T."/>
            <person name="Toyoda A."/>
            <person name="Oliveira C."/>
            <person name="Osipova E."/>
            <person name="Leigh N.D."/>
            <person name="Simon A."/>
            <person name="Yun M.H."/>
        </authorList>
    </citation>
    <scope>NUCLEOTIDE SEQUENCE</scope>
    <source>
        <strain evidence="2">20211129_DDA</strain>
        <tissue evidence="2">Liver</tissue>
    </source>
</reference>
<comment type="caution">
    <text evidence="2">The sequence shown here is derived from an EMBL/GenBank/DDBJ whole genome shotgun (WGS) entry which is preliminary data.</text>
</comment>
<dbReference type="AlphaFoldDB" id="A0AAV7T815"/>
<gene>
    <name evidence="2" type="ORF">NDU88_004316</name>
</gene>
<feature type="region of interest" description="Disordered" evidence="1">
    <location>
        <begin position="1"/>
        <end position="83"/>
    </location>
</feature>
<evidence type="ECO:0000313" key="3">
    <source>
        <dbReference type="Proteomes" id="UP001066276"/>
    </source>
</evidence>
<organism evidence="2 3">
    <name type="scientific">Pleurodeles waltl</name>
    <name type="common">Iberian ribbed newt</name>
    <dbReference type="NCBI Taxonomy" id="8319"/>
    <lineage>
        <taxon>Eukaryota</taxon>
        <taxon>Metazoa</taxon>
        <taxon>Chordata</taxon>
        <taxon>Craniata</taxon>
        <taxon>Vertebrata</taxon>
        <taxon>Euteleostomi</taxon>
        <taxon>Amphibia</taxon>
        <taxon>Batrachia</taxon>
        <taxon>Caudata</taxon>
        <taxon>Salamandroidea</taxon>
        <taxon>Salamandridae</taxon>
        <taxon>Pleurodelinae</taxon>
        <taxon>Pleurodeles</taxon>
    </lineage>
</organism>